<keyword evidence="9 10" id="KW-0456">Lyase</keyword>
<evidence type="ECO:0000259" key="11">
    <source>
        <dbReference type="PROSITE" id="PS51918"/>
    </source>
</evidence>
<feature type="binding site" evidence="10">
    <location>
        <position position="251"/>
    </location>
    <ligand>
        <name>[4Fe-4S] cluster</name>
        <dbReference type="ChEBI" id="CHEBI:49883"/>
        <label>2</label>
        <note>4Fe-4S-substrate</note>
    </ligand>
</feature>
<evidence type="ECO:0000256" key="9">
    <source>
        <dbReference type="ARBA" id="ARBA00023239"/>
    </source>
</evidence>
<keyword evidence="2 10" id="KW-0949">S-adenosyl-L-methionine</keyword>
<dbReference type="GO" id="GO:0061799">
    <property type="term" value="F:cyclic pyranopterin monophosphate synthase activity"/>
    <property type="evidence" value="ECO:0007669"/>
    <property type="project" value="TreeGrafter"/>
</dbReference>
<dbReference type="PANTHER" id="PTHR22960:SF0">
    <property type="entry name" value="MOLYBDENUM COFACTOR BIOSYNTHESIS PROTEIN 1"/>
    <property type="match status" value="1"/>
</dbReference>
<keyword evidence="4 10" id="KW-0547">Nucleotide-binding</keyword>
<feature type="domain" description="Radical SAM core" evidence="11">
    <location>
        <begin position="4"/>
        <end position="221"/>
    </location>
</feature>
<dbReference type="GO" id="GO:1904047">
    <property type="term" value="F:S-adenosyl-L-methionine binding"/>
    <property type="evidence" value="ECO:0007669"/>
    <property type="project" value="UniProtKB-UniRule"/>
</dbReference>
<dbReference type="InterPro" id="IPR013483">
    <property type="entry name" value="MoaA"/>
</dbReference>
<keyword evidence="7 10" id="KW-0342">GTP-binding</keyword>
<feature type="binding site" evidence="10">
    <location>
        <position position="190"/>
    </location>
    <ligand>
        <name>S-adenosyl-L-methionine</name>
        <dbReference type="ChEBI" id="CHEBI:59789"/>
    </ligand>
</feature>
<evidence type="ECO:0000256" key="10">
    <source>
        <dbReference type="HAMAP-Rule" id="MF_01225"/>
    </source>
</evidence>
<keyword evidence="1 10" id="KW-0004">4Fe-4S</keyword>
<sequence>MKDQFQREIKYLRISITERCNLKCIYCSPGEGEDCKEEKTRYLTPSEIELVVRSMAKVGISKVRITGGEPLIRNDVCEIIERVASVSGIEDISLTTNGIKLDKMAEGLKKAGLNRLNISLDSLNEERFSYITGGGKLKNTLKGIEKSLELGLQPVKINTVLVKGINDSEIESFIELTKDRPIEVRFIELMPIGKFGEENSDKIIANEQIIKAHPQFIYDGKSNCGQPATYYTIEGYKGKIGFISPMSHKFCTTCNRVRLTYDGLIKPCLGNNGEIDLLDTIQNHPERLDREIRQIIFNKPKGHNFGSDFSSKRNMNTIGG</sequence>
<comment type="subunit">
    <text evidence="10">Monomer and homodimer.</text>
</comment>
<feature type="binding site" evidence="10">
    <location>
        <position position="20"/>
    </location>
    <ligand>
        <name>[4Fe-4S] cluster</name>
        <dbReference type="ChEBI" id="CHEBI:49883"/>
        <label>1</label>
        <note>4Fe-4S-S-AdoMet</note>
    </ligand>
</feature>
<dbReference type="Gene3D" id="3.20.20.70">
    <property type="entry name" value="Aldolase class I"/>
    <property type="match status" value="1"/>
</dbReference>
<feature type="binding site" evidence="10">
    <location>
        <position position="119"/>
    </location>
    <ligand>
        <name>S-adenosyl-L-methionine</name>
        <dbReference type="ChEBI" id="CHEBI:59789"/>
    </ligand>
</feature>
<dbReference type="EMBL" id="WHNX01000023">
    <property type="protein sequence ID" value="MPW26667.1"/>
    <property type="molecule type" value="Genomic_DNA"/>
</dbReference>
<keyword evidence="3 10" id="KW-0479">Metal-binding</keyword>
<proteinExistence type="inferred from homology"/>
<keyword evidence="8 10" id="KW-0501">Molybdenum cofactor biosynthesis</keyword>
<evidence type="ECO:0000256" key="8">
    <source>
        <dbReference type="ARBA" id="ARBA00023150"/>
    </source>
</evidence>
<evidence type="ECO:0000256" key="2">
    <source>
        <dbReference type="ARBA" id="ARBA00022691"/>
    </source>
</evidence>
<feature type="binding site" evidence="10">
    <location>
        <position position="27"/>
    </location>
    <ligand>
        <name>[4Fe-4S] cluster</name>
        <dbReference type="ChEBI" id="CHEBI:49883"/>
        <label>1</label>
        <note>4Fe-4S-S-AdoMet</note>
    </ligand>
</feature>
<keyword evidence="13" id="KW-1185">Reference proteome</keyword>
<feature type="binding site" evidence="10">
    <location>
        <begin position="256"/>
        <end position="258"/>
    </location>
    <ligand>
        <name>GTP</name>
        <dbReference type="ChEBI" id="CHEBI:37565"/>
    </ligand>
</feature>
<dbReference type="InterPro" id="IPR040064">
    <property type="entry name" value="MoaA-like"/>
</dbReference>
<dbReference type="InterPro" id="IPR058240">
    <property type="entry name" value="rSAM_sf"/>
</dbReference>
<comment type="caution">
    <text evidence="12">The sequence shown here is derived from an EMBL/GenBank/DDBJ whole genome shotgun (WGS) entry which is preliminary data.</text>
</comment>
<evidence type="ECO:0000256" key="6">
    <source>
        <dbReference type="ARBA" id="ARBA00023014"/>
    </source>
</evidence>
<gene>
    <name evidence="10 12" type="primary">moaA</name>
    <name evidence="12" type="ORF">GC105_12795</name>
</gene>
<dbReference type="SFLD" id="SFLDG01067">
    <property type="entry name" value="SPASM/twitch_domain_containing"/>
    <property type="match status" value="1"/>
</dbReference>
<feature type="binding site" evidence="10">
    <location>
        <position position="68"/>
    </location>
    <ligand>
        <name>S-adenosyl-L-methionine</name>
        <dbReference type="ChEBI" id="CHEBI:59789"/>
    </ligand>
</feature>
<comment type="function">
    <text evidence="10">Catalyzes the cyclization of GTP to (8S)-3',8-cyclo-7,8-dihydroguanosine 5'-triphosphate.</text>
</comment>
<dbReference type="AlphaFoldDB" id="A0A6A7KBV8"/>
<evidence type="ECO:0000256" key="5">
    <source>
        <dbReference type="ARBA" id="ARBA00023004"/>
    </source>
</evidence>
<feature type="binding site" evidence="10">
    <location>
        <position position="254"/>
    </location>
    <ligand>
        <name>[4Fe-4S] cluster</name>
        <dbReference type="ChEBI" id="CHEBI:49883"/>
        <label>2</label>
        <note>4Fe-4S-substrate</note>
    </ligand>
</feature>
<dbReference type="GO" id="GO:0051539">
    <property type="term" value="F:4 iron, 4 sulfur cluster binding"/>
    <property type="evidence" value="ECO:0007669"/>
    <property type="project" value="UniProtKB-UniRule"/>
</dbReference>
<protein>
    <recommendedName>
        <fullName evidence="10">GTP 3',8-cyclase</fullName>
        <ecNumber evidence="10">4.1.99.22</ecNumber>
    </recommendedName>
    <alternativeName>
        <fullName evidence="10">Molybdenum cofactor biosynthesis protein A</fullName>
    </alternativeName>
</protein>
<dbReference type="GO" id="GO:0005525">
    <property type="term" value="F:GTP binding"/>
    <property type="evidence" value="ECO:0007669"/>
    <property type="project" value="UniProtKB-UniRule"/>
</dbReference>
<dbReference type="CDD" id="cd01335">
    <property type="entry name" value="Radical_SAM"/>
    <property type="match status" value="1"/>
</dbReference>
<dbReference type="GO" id="GO:0046872">
    <property type="term" value="F:metal ion binding"/>
    <property type="evidence" value="ECO:0007669"/>
    <property type="project" value="UniProtKB-KW"/>
</dbReference>
<keyword evidence="6 10" id="KW-0411">Iron-sulfur</keyword>
<comment type="pathway">
    <text evidence="10">Cofactor biosynthesis; molybdopterin biosynthesis.</text>
</comment>
<dbReference type="NCBIfam" id="NF001199">
    <property type="entry name" value="PRK00164.2-1"/>
    <property type="match status" value="1"/>
</dbReference>
<dbReference type="SMART" id="SM00729">
    <property type="entry name" value="Elp3"/>
    <property type="match status" value="1"/>
</dbReference>
<dbReference type="Proteomes" id="UP000440004">
    <property type="component" value="Unassembled WGS sequence"/>
</dbReference>
<dbReference type="HAMAP" id="MF_01225_B">
    <property type="entry name" value="MoaA_B"/>
    <property type="match status" value="1"/>
</dbReference>
<dbReference type="SFLD" id="SFLDS00029">
    <property type="entry name" value="Radical_SAM"/>
    <property type="match status" value="1"/>
</dbReference>
<keyword evidence="5 10" id="KW-0408">Iron</keyword>
<dbReference type="UniPathway" id="UPA00344"/>
<dbReference type="SFLD" id="SFLDG01383">
    <property type="entry name" value="cyclic_pyranopterin_phosphate"/>
    <property type="match status" value="1"/>
</dbReference>
<name>A0A6A7KBV8_9FIRM</name>
<dbReference type="SUPFAM" id="SSF102114">
    <property type="entry name" value="Radical SAM enzymes"/>
    <property type="match status" value="1"/>
</dbReference>
<organism evidence="12 13">
    <name type="scientific">Alkalibaculum sporogenes</name>
    <dbReference type="NCBI Taxonomy" id="2655001"/>
    <lineage>
        <taxon>Bacteria</taxon>
        <taxon>Bacillati</taxon>
        <taxon>Bacillota</taxon>
        <taxon>Clostridia</taxon>
        <taxon>Eubacteriales</taxon>
        <taxon>Eubacteriaceae</taxon>
        <taxon>Alkalibaculum</taxon>
    </lineage>
</organism>
<dbReference type="GO" id="GO:0006777">
    <property type="term" value="P:Mo-molybdopterin cofactor biosynthetic process"/>
    <property type="evidence" value="ECO:0007669"/>
    <property type="project" value="UniProtKB-UniRule"/>
</dbReference>
<evidence type="ECO:0000256" key="7">
    <source>
        <dbReference type="ARBA" id="ARBA00023134"/>
    </source>
</evidence>
<feature type="binding site" evidence="10">
    <location>
        <position position="26"/>
    </location>
    <ligand>
        <name>S-adenosyl-L-methionine</name>
        <dbReference type="ChEBI" id="CHEBI:59789"/>
    </ligand>
</feature>
<feature type="binding site" evidence="10">
    <location>
        <position position="95"/>
    </location>
    <ligand>
        <name>GTP</name>
        <dbReference type="ChEBI" id="CHEBI:37565"/>
    </ligand>
</feature>
<feature type="binding site" evidence="10">
    <location>
        <position position="13"/>
    </location>
    <ligand>
        <name>GTP</name>
        <dbReference type="ChEBI" id="CHEBI:37565"/>
    </ligand>
</feature>
<dbReference type="InterPro" id="IPR013785">
    <property type="entry name" value="Aldolase_TIM"/>
</dbReference>
<dbReference type="NCBIfam" id="TIGR02666">
    <property type="entry name" value="moaA"/>
    <property type="match status" value="1"/>
</dbReference>
<dbReference type="EC" id="4.1.99.22" evidence="10"/>
<dbReference type="InterPro" id="IPR050105">
    <property type="entry name" value="MoCo_biosynth_MoaA/MoaC"/>
</dbReference>
<dbReference type="Pfam" id="PF04055">
    <property type="entry name" value="Radical_SAM"/>
    <property type="match status" value="1"/>
</dbReference>
<evidence type="ECO:0000313" key="13">
    <source>
        <dbReference type="Proteomes" id="UP000440004"/>
    </source>
</evidence>
<reference evidence="12 13" key="1">
    <citation type="submission" date="2019-10" db="EMBL/GenBank/DDBJ databases">
        <title>Alkalibaculum tamaniensis sp.nov., a new alkaliphilic acetogen, isolated on methoxylated aromatics from a mud volcano.</title>
        <authorList>
            <person name="Khomyakova M.A."/>
            <person name="Merkel A.Y."/>
            <person name="Bonch-Osmolovskaya E.A."/>
            <person name="Slobodkin A.I."/>
        </authorList>
    </citation>
    <scope>NUCLEOTIDE SEQUENCE [LARGE SCALE GENOMIC DNA]</scope>
    <source>
        <strain evidence="12 13">M08DMB</strain>
    </source>
</reference>
<comment type="catalytic activity">
    <reaction evidence="10">
        <text>GTP + AH2 + S-adenosyl-L-methionine = (8S)-3',8-cyclo-7,8-dihydroguanosine 5'-triphosphate + 5'-deoxyadenosine + L-methionine + A + H(+)</text>
        <dbReference type="Rhea" id="RHEA:49576"/>
        <dbReference type="ChEBI" id="CHEBI:13193"/>
        <dbReference type="ChEBI" id="CHEBI:15378"/>
        <dbReference type="ChEBI" id="CHEBI:17319"/>
        <dbReference type="ChEBI" id="CHEBI:17499"/>
        <dbReference type="ChEBI" id="CHEBI:37565"/>
        <dbReference type="ChEBI" id="CHEBI:57844"/>
        <dbReference type="ChEBI" id="CHEBI:59789"/>
        <dbReference type="ChEBI" id="CHEBI:131766"/>
        <dbReference type="EC" id="4.1.99.22"/>
    </reaction>
</comment>
<dbReference type="RefSeq" id="WP_152805398.1">
    <property type="nucleotide sequence ID" value="NZ_WHNX01000023.1"/>
</dbReference>
<dbReference type="InterPro" id="IPR007197">
    <property type="entry name" value="rSAM"/>
</dbReference>
<dbReference type="Pfam" id="PF06463">
    <property type="entry name" value="Mob_synth_C"/>
    <property type="match status" value="1"/>
</dbReference>
<dbReference type="SFLD" id="SFLDG01386">
    <property type="entry name" value="main_SPASM_domain-containing"/>
    <property type="match status" value="1"/>
</dbReference>
<accession>A0A6A7KBV8</accession>
<feature type="binding site" evidence="10">
    <location>
        <position position="268"/>
    </location>
    <ligand>
        <name>[4Fe-4S] cluster</name>
        <dbReference type="ChEBI" id="CHEBI:49883"/>
        <label>2</label>
        <note>4Fe-4S-substrate</note>
    </ligand>
</feature>
<evidence type="ECO:0000256" key="3">
    <source>
        <dbReference type="ARBA" id="ARBA00022723"/>
    </source>
</evidence>
<dbReference type="PROSITE" id="PS51918">
    <property type="entry name" value="RADICAL_SAM"/>
    <property type="match status" value="1"/>
</dbReference>
<dbReference type="CDD" id="cd21117">
    <property type="entry name" value="Twitch_MoaA"/>
    <property type="match status" value="1"/>
</dbReference>
<comment type="cofactor">
    <cofactor evidence="10">
        <name>[4Fe-4S] cluster</name>
        <dbReference type="ChEBI" id="CHEBI:49883"/>
    </cofactor>
    <text evidence="10">Binds 2 [4Fe-4S] clusters. Binds 1 [4Fe-4S] cluster coordinated with 3 cysteines and an exchangeable S-adenosyl-L-methionine and 1 [4Fe-4S] cluster coordinated with 3 cysteines and the GTP-derived substrate.</text>
</comment>
<dbReference type="PANTHER" id="PTHR22960">
    <property type="entry name" value="MOLYBDOPTERIN COFACTOR SYNTHESIS PROTEIN A"/>
    <property type="match status" value="1"/>
</dbReference>
<feature type="binding site" evidence="10">
    <location>
        <position position="156"/>
    </location>
    <ligand>
        <name>GTP</name>
        <dbReference type="ChEBI" id="CHEBI:37565"/>
    </ligand>
</feature>
<dbReference type="InterPro" id="IPR006638">
    <property type="entry name" value="Elp3/MiaA/NifB-like_rSAM"/>
</dbReference>
<dbReference type="InterPro" id="IPR010505">
    <property type="entry name" value="MoaA_twitch"/>
</dbReference>
<feature type="binding site" evidence="10">
    <location>
        <position position="24"/>
    </location>
    <ligand>
        <name>[4Fe-4S] cluster</name>
        <dbReference type="ChEBI" id="CHEBI:49883"/>
        <label>1</label>
        <note>4Fe-4S-S-AdoMet</note>
    </ligand>
</feature>
<feature type="binding site" evidence="10">
    <location>
        <position position="64"/>
    </location>
    <ligand>
        <name>GTP</name>
        <dbReference type="ChEBI" id="CHEBI:37565"/>
    </ligand>
</feature>
<comment type="similarity">
    <text evidence="10">Belongs to the radical SAM superfamily. MoaA family.</text>
</comment>
<evidence type="ECO:0000256" key="1">
    <source>
        <dbReference type="ARBA" id="ARBA00022485"/>
    </source>
</evidence>
<dbReference type="GO" id="GO:0061798">
    <property type="term" value="F:GTP 3',8'-cyclase activity"/>
    <property type="evidence" value="ECO:0007669"/>
    <property type="project" value="UniProtKB-UniRule"/>
</dbReference>
<evidence type="ECO:0000313" key="12">
    <source>
        <dbReference type="EMBL" id="MPW26667.1"/>
    </source>
</evidence>
<evidence type="ECO:0000256" key="4">
    <source>
        <dbReference type="ARBA" id="ARBA00022741"/>
    </source>
</evidence>